<reference evidence="3 4" key="1">
    <citation type="submission" date="2014-07" db="EMBL/GenBank/DDBJ databases">
        <title>Methanogenic archaea and the global carbon cycle.</title>
        <authorList>
            <person name="Henriksen J.R."/>
            <person name="Luke J."/>
            <person name="Reinhart S."/>
            <person name="Benedict M.N."/>
            <person name="Youngblut N.D."/>
            <person name="Metcalf M.E."/>
            <person name="Whitaker R.J."/>
            <person name="Metcalf W.W."/>
        </authorList>
    </citation>
    <scope>NUCLEOTIDE SEQUENCE [LARGE SCALE GENOMIC DNA]</scope>
    <source>
        <strain evidence="3 4">WWM610</strain>
    </source>
</reference>
<dbReference type="Proteomes" id="UP000033058">
    <property type="component" value="Chromosome"/>
</dbReference>
<feature type="region of interest" description="Disordered" evidence="1">
    <location>
        <begin position="48"/>
        <end position="102"/>
    </location>
</feature>
<dbReference type="AlphaFoldDB" id="A0A0E3LFH6"/>
<organism evidence="3 4">
    <name type="scientific">Methanosarcina mazei WWM610</name>
    <dbReference type="NCBI Taxonomy" id="1434117"/>
    <lineage>
        <taxon>Archaea</taxon>
        <taxon>Methanobacteriati</taxon>
        <taxon>Methanobacteriota</taxon>
        <taxon>Stenosarchaea group</taxon>
        <taxon>Methanomicrobia</taxon>
        <taxon>Methanosarcinales</taxon>
        <taxon>Methanosarcinaceae</taxon>
        <taxon>Methanosarcina</taxon>
    </lineage>
</organism>
<dbReference type="InterPro" id="IPR045618">
    <property type="entry name" value="DUF6444"/>
</dbReference>
<sequence length="102" mass="11527">MLTREEILIIYDAGPEAVISVIQRLETIIEEQSIRIAELEERVKVLESRLNQNSRNSSRPPSTDFFIKEKPNPKSLRKKSGKKPGGQDGHPGTTLEMVDDPE</sequence>
<dbReference type="InterPro" id="IPR052344">
    <property type="entry name" value="Transposase-related"/>
</dbReference>
<dbReference type="Pfam" id="PF20042">
    <property type="entry name" value="DUF6444"/>
    <property type="match status" value="1"/>
</dbReference>
<dbReference type="HOGENOM" id="CLU_2392882_0_0_2"/>
<dbReference type="PANTHER" id="PTHR33678">
    <property type="entry name" value="BLL1576 PROTEIN"/>
    <property type="match status" value="1"/>
</dbReference>
<feature type="domain" description="DUF6444" evidence="2">
    <location>
        <begin position="29"/>
        <end position="94"/>
    </location>
</feature>
<proteinExistence type="predicted"/>
<gene>
    <name evidence="3" type="ORF">MSMAW_1795</name>
</gene>
<accession>A0A0E3LFH6</accession>
<name>A0A0E3LFH6_METMZ</name>
<evidence type="ECO:0000313" key="4">
    <source>
        <dbReference type="Proteomes" id="UP000033058"/>
    </source>
</evidence>
<evidence type="ECO:0000259" key="2">
    <source>
        <dbReference type="Pfam" id="PF20042"/>
    </source>
</evidence>
<feature type="compositionally biased region" description="Low complexity" evidence="1">
    <location>
        <begin position="48"/>
        <end position="62"/>
    </location>
</feature>
<evidence type="ECO:0000313" key="3">
    <source>
        <dbReference type="EMBL" id="AKB40786.1"/>
    </source>
</evidence>
<evidence type="ECO:0000256" key="1">
    <source>
        <dbReference type="SAM" id="MobiDB-lite"/>
    </source>
</evidence>
<dbReference type="PATRIC" id="fig|1434117.4.peg.2284"/>
<protein>
    <submittedName>
        <fullName evidence="3">Mobile element protein</fullName>
    </submittedName>
</protein>
<dbReference type="PANTHER" id="PTHR33678:SF1">
    <property type="entry name" value="BLL1576 PROTEIN"/>
    <property type="match status" value="1"/>
</dbReference>
<dbReference type="EMBL" id="CP009509">
    <property type="protein sequence ID" value="AKB40786.1"/>
    <property type="molecule type" value="Genomic_DNA"/>
</dbReference>